<protein>
    <submittedName>
        <fullName evidence="1">Uncharacterized protein</fullName>
    </submittedName>
</protein>
<reference evidence="1" key="1">
    <citation type="submission" date="2022-11" db="EMBL/GenBank/DDBJ databases">
        <authorList>
            <person name="Petersen C."/>
        </authorList>
    </citation>
    <scope>NUCLEOTIDE SEQUENCE</scope>
    <source>
        <strain evidence="1">IBT 29864</strain>
    </source>
</reference>
<organism evidence="1 2">
    <name type="scientific">Penicillium cataractarum</name>
    <dbReference type="NCBI Taxonomy" id="2100454"/>
    <lineage>
        <taxon>Eukaryota</taxon>
        <taxon>Fungi</taxon>
        <taxon>Dikarya</taxon>
        <taxon>Ascomycota</taxon>
        <taxon>Pezizomycotina</taxon>
        <taxon>Eurotiomycetes</taxon>
        <taxon>Eurotiomycetidae</taxon>
        <taxon>Eurotiales</taxon>
        <taxon>Aspergillaceae</taxon>
        <taxon>Penicillium</taxon>
    </lineage>
</organism>
<evidence type="ECO:0000313" key="2">
    <source>
        <dbReference type="Proteomes" id="UP001147782"/>
    </source>
</evidence>
<keyword evidence="2" id="KW-1185">Reference proteome</keyword>
<accession>A0A9W9RE13</accession>
<proteinExistence type="predicted"/>
<sequence length="336" mass="36160">MLSAMHDPCLFHSTLFAASAHLDGLFGIADNPRTIYHQLQAVKLLRERLTQPHFRVNYETIGAVLGLGYFDIVIGNVDGVQAHNQGLIQMLTTKHDQGPDTEALLGLANMTHFTRAMVSHTDALSLPHSSISSDKGVHPVNPLSGISPSSLLSRVLARAAAHDDILTSPVFTPDTVLDLIGVAHVVTQQDANTPLYESLAEKTAAAAATTTTPTILTLGAEALRRASLYPSFENQSPMAQHMNKCVQLAAKICRKHLLLRAHAPEAYVWVCFTAAAAAAAAAAAYDRDEKRSGEDHNDDWTSFILTPMPVITATDSAELRLMREGVGVFEVVAGEV</sequence>
<evidence type="ECO:0000313" key="1">
    <source>
        <dbReference type="EMBL" id="KAJ5358518.1"/>
    </source>
</evidence>
<comment type="caution">
    <text evidence="1">The sequence shown here is derived from an EMBL/GenBank/DDBJ whole genome shotgun (WGS) entry which is preliminary data.</text>
</comment>
<dbReference type="InterPro" id="IPR021858">
    <property type="entry name" value="Fun_TF"/>
</dbReference>
<dbReference type="PANTHER" id="PTHR37540">
    <property type="entry name" value="TRANSCRIPTION FACTOR (ACR-2), PUTATIVE-RELATED-RELATED"/>
    <property type="match status" value="1"/>
</dbReference>
<dbReference type="GeneID" id="81443023"/>
<gene>
    <name evidence="1" type="ORF">N7496_010931</name>
</gene>
<reference evidence="1" key="2">
    <citation type="journal article" date="2023" name="IMA Fungus">
        <title>Comparative genomic study of the Penicillium genus elucidates a diverse pangenome and 15 lateral gene transfer events.</title>
        <authorList>
            <person name="Petersen C."/>
            <person name="Sorensen T."/>
            <person name="Nielsen M.R."/>
            <person name="Sondergaard T.E."/>
            <person name="Sorensen J.L."/>
            <person name="Fitzpatrick D.A."/>
            <person name="Frisvad J.C."/>
            <person name="Nielsen K.L."/>
        </authorList>
    </citation>
    <scope>NUCLEOTIDE SEQUENCE</scope>
    <source>
        <strain evidence="1">IBT 29864</strain>
    </source>
</reference>
<dbReference type="RefSeq" id="XP_056549804.1">
    <property type="nucleotide sequence ID" value="XM_056703844.1"/>
</dbReference>
<dbReference type="PANTHER" id="PTHR37540:SF5">
    <property type="entry name" value="TRANSCRIPTION FACTOR DOMAIN-CONTAINING PROTEIN"/>
    <property type="match status" value="1"/>
</dbReference>
<dbReference type="OrthoDB" id="4236860at2759"/>
<name>A0A9W9RE13_9EURO</name>
<dbReference type="Pfam" id="PF11951">
    <property type="entry name" value="Fungal_trans_2"/>
    <property type="match status" value="1"/>
</dbReference>
<dbReference type="AlphaFoldDB" id="A0A9W9RE13"/>
<dbReference type="Proteomes" id="UP001147782">
    <property type="component" value="Unassembled WGS sequence"/>
</dbReference>
<dbReference type="EMBL" id="JAPZBS010000009">
    <property type="protein sequence ID" value="KAJ5358518.1"/>
    <property type="molecule type" value="Genomic_DNA"/>
</dbReference>